<reference evidence="3 4" key="1">
    <citation type="journal article" date="2017" name="Int. J. Parasitol.">
        <title>The genome of the protozoan parasite Cystoisospora suis and a reverse vaccinology approach to identify vaccine candidates.</title>
        <authorList>
            <person name="Palmieri N."/>
            <person name="Shrestha A."/>
            <person name="Ruttkowski B."/>
            <person name="Beck T."/>
            <person name="Vogl C."/>
            <person name="Tomley F."/>
            <person name="Blake D.P."/>
            <person name="Joachim A."/>
        </authorList>
    </citation>
    <scope>NUCLEOTIDE SEQUENCE [LARGE SCALE GENOMIC DNA]</scope>
    <source>
        <strain evidence="3 4">Wien I</strain>
    </source>
</reference>
<dbReference type="SUPFAM" id="SSF52949">
    <property type="entry name" value="Macro domain-like"/>
    <property type="match status" value="1"/>
</dbReference>
<sequence>MMMRGSPRTLPRTSTREWRRRTQLAYSNLPGVRQCESRQHPSDGVRPQTGAITAQEGPEDLPAEVALRLLSFQTSLSYRAGLRLLSRRTAKIHIYNRELKFCRQDFPNRLGFSRPPRSRQSPIMSSLRMSHSSCGHSSRAAPAATSPVRAHPFTPLSFCRSTPANCQIRCQASLLSTNSSYCPSLPYSVQTFSQVMTPICRQVFSTVVGEGSQRRVLSLSASLGDNHSISENTNFLRRHSVWHHHLGSCSTCSYPSLSSCVPLTPSLGSSCFSPPRPFTCSFNLQSDSRPLSIPFKEISLFSLPGACLAALPYPSAPVPSLLCQQRFVRPNRGRNDYNQVGGKKRGHGVQILPATLRLLIETRKSVDESGGHIARNPLVEDSSKTKQTWRVPSTYAGVHTRVTEVMRLPTVAQVNSLYQPRADPENFNTCTEEFTGRDRFGRQGGGEEETEDHDAERVSGGIASSQPSGLLDRVVLHVGDISRLRVDATIFGATRSFKTDGDGRGFTGCSQLISGAGSSLPHFIAQQREILREELLHTPLRKDSSSAYAVASAAVDGLRRGLVEYADKVVPPSFRTPSLIPSYEETVKMSAAELADLAGRVALAARTASEKAVRNPLLAPSPSIPGSNTFEVTSPFSSSLLKARPNNNAPMTEGNSKNDPLPPRRLAPPGAVLVTPGFYLPTSFLVQVVEPNAVLSNQQMLDSLFRLEEREAAKRREQREAAVGTSAFFDHGRRKSWENAEAEERSAGTRIFSRYLDDIPDGAEERERGWLQMRLLEDCYVNALDVAAALGVQSVAVPCLGAGVGRFPVHIAARCAARGVARWLKGEQLKVDKGPSSQYGKSPQSIQRIAFCTTCDQEWNALRRLIPRFLSWPLK</sequence>
<comment type="caution">
    <text evidence="3">The sequence shown here is derived from an EMBL/GenBank/DDBJ whole genome shotgun (WGS) entry which is preliminary data.</text>
</comment>
<dbReference type="PANTHER" id="PTHR11106:SF27">
    <property type="entry name" value="MACRO DOMAIN-CONTAINING PROTEIN"/>
    <property type="match status" value="1"/>
</dbReference>
<dbReference type="EMBL" id="MIGC01000552">
    <property type="protein sequence ID" value="PHJ24758.1"/>
    <property type="molecule type" value="Genomic_DNA"/>
</dbReference>
<dbReference type="OrthoDB" id="348956at2759"/>
<dbReference type="VEuPathDB" id="ToxoDB:CSUI_001392"/>
<dbReference type="Pfam" id="PF01661">
    <property type="entry name" value="Macro"/>
    <property type="match status" value="1"/>
</dbReference>
<feature type="domain" description="Macro" evidence="2">
    <location>
        <begin position="461"/>
        <end position="870"/>
    </location>
</feature>
<dbReference type="Gene3D" id="3.40.220.10">
    <property type="entry name" value="Leucine Aminopeptidase, subunit E, domain 1"/>
    <property type="match status" value="1"/>
</dbReference>
<dbReference type="AlphaFoldDB" id="A0A2C6LBW6"/>
<evidence type="ECO:0000259" key="2">
    <source>
        <dbReference type="PROSITE" id="PS51154"/>
    </source>
</evidence>
<evidence type="ECO:0000313" key="3">
    <source>
        <dbReference type="EMBL" id="PHJ24758.1"/>
    </source>
</evidence>
<organism evidence="3 4">
    <name type="scientific">Cystoisospora suis</name>
    <dbReference type="NCBI Taxonomy" id="483139"/>
    <lineage>
        <taxon>Eukaryota</taxon>
        <taxon>Sar</taxon>
        <taxon>Alveolata</taxon>
        <taxon>Apicomplexa</taxon>
        <taxon>Conoidasida</taxon>
        <taxon>Coccidia</taxon>
        <taxon>Eucoccidiorida</taxon>
        <taxon>Eimeriorina</taxon>
        <taxon>Sarcocystidae</taxon>
        <taxon>Cystoisospora</taxon>
    </lineage>
</organism>
<name>A0A2C6LBW6_9APIC</name>
<dbReference type="RefSeq" id="XP_067926430.1">
    <property type="nucleotide sequence ID" value="XM_068061598.1"/>
</dbReference>
<dbReference type="GeneID" id="94424809"/>
<evidence type="ECO:0000256" key="1">
    <source>
        <dbReference type="SAM" id="MobiDB-lite"/>
    </source>
</evidence>
<keyword evidence="4" id="KW-1185">Reference proteome</keyword>
<dbReference type="PROSITE" id="PS51154">
    <property type="entry name" value="MACRO"/>
    <property type="match status" value="1"/>
</dbReference>
<dbReference type="Proteomes" id="UP000221165">
    <property type="component" value="Unassembled WGS sequence"/>
</dbReference>
<feature type="region of interest" description="Disordered" evidence="1">
    <location>
        <begin position="436"/>
        <end position="464"/>
    </location>
</feature>
<feature type="region of interest" description="Disordered" evidence="1">
    <location>
        <begin position="639"/>
        <end position="668"/>
    </location>
</feature>
<feature type="compositionally biased region" description="Polar residues" evidence="1">
    <location>
        <begin position="639"/>
        <end position="658"/>
    </location>
</feature>
<proteinExistence type="predicted"/>
<dbReference type="InterPro" id="IPR043472">
    <property type="entry name" value="Macro_dom-like"/>
</dbReference>
<feature type="region of interest" description="Disordered" evidence="1">
    <location>
        <begin position="33"/>
        <end position="57"/>
    </location>
</feature>
<dbReference type="PANTHER" id="PTHR11106">
    <property type="entry name" value="GANGLIOSIDE INDUCED DIFFERENTIATION ASSOCIATED PROTEIN 2-RELATED"/>
    <property type="match status" value="1"/>
</dbReference>
<protein>
    <submittedName>
        <fullName evidence="3">Macro domain protein</fullName>
    </submittedName>
</protein>
<evidence type="ECO:0000313" key="4">
    <source>
        <dbReference type="Proteomes" id="UP000221165"/>
    </source>
</evidence>
<gene>
    <name evidence="3" type="ORF">CSUI_001392</name>
</gene>
<dbReference type="InterPro" id="IPR002589">
    <property type="entry name" value="Macro_dom"/>
</dbReference>
<accession>A0A2C6LBW6</accession>